<evidence type="ECO:0000313" key="5">
    <source>
        <dbReference type="EMBL" id="OCX22875.1"/>
    </source>
</evidence>
<comment type="caution">
    <text evidence="5">The sequence shown here is derived from an EMBL/GenBank/DDBJ whole genome shotgun (WGS) entry which is preliminary data.</text>
</comment>
<dbReference type="InterPro" id="IPR003959">
    <property type="entry name" value="ATPase_AAA_core"/>
</dbReference>
<dbReference type="EMBL" id="MDEO01000026">
    <property type="protein sequence ID" value="OCX22875.1"/>
    <property type="molecule type" value="Genomic_DNA"/>
</dbReference>
<dbReference type="Pfam" id="PF00004">
    <property type="entry name" value="AAA"/>
    <property type="match status" value="1"/>
</dbReference>
<dbReference type="AlphaFoldDB" id="A0A1C2E7A9"/>
<protein>
    <submittedName>
        <fullName evidence="5">AAA family ATPase</fullName>
    </submittedName>
</protein>
<gene>
    <name evidence="5" type="ORF">QV13_05380</name>
</gene>
<dbReference type="InterPro" id="IPR050221">
    <property type="entry name" value="26S_Proteasome_ATPase"/>
</dbReference>
<reference evidence="5 6" key="1">
    <citation type="submission" date="2016-08" db="EMBL/GenBank/DDBJ databases">
        <title>Whole genome sequence of Mesorhizobium sp. strain UASWS1009 isolated from industrial sewage.</title>
        <authorList>
            <person name="Crovadore J."/>
            <person name="Calmin G."/>
            <person name="Chablais R."/>
            <person name="Cochard B."/>
            <person name="Lefort F."/>
        </authorList>
    </citation>
    <scope>NUCLEOTIDE SEQUENCE [LARGE SCALE GENOMIC DNA]</scope>
    <source>
        <strain evidence="5 6">UASWS1009</strain>
    </source>
</reference>
<sequence length="324" mass="36430">MLRSRVEGDDELFYSIALQVAASEARQGHRSVAEELRAEVEKARVVKPRGPSVAIPFGLPRGNLEGLLELREPRLKLKDVVLDASLTKHMGDVVRQQRRRDWLREHGKKPSRRLLFVGPPGSGKTMSAEAVAGELGLPLFVIRLEQLISRFMGDTAAKLRLVFDETAQRRGVYLFDEFDAVGAHRTATNDVAEMRRVLNSFLQFMEEEAPTDSVIICATNHPGLLDRALLRRYDQVLEFRPPSNDQIKDILLRNLRPMKAPRLAWAKILKAAGELSQAELARAADDAVKNAILDERNTVSSEDILVLLEERHRMRSAFLDAAKS</sequence>
<keyword evidence="2" id="KW-0547">Nucleotide-binding</keyword>
<dbReference type="RefSeq" id="WP_065996891.1">
    <property type="nucleotide sequence ID" value="NZ_MDEO01000026.1"/>
</dbReference>
<keyword evidence="6" id="KW-1185">Reference proteome</keyword>
<dbReference type="Gene3D" id="3.40.50.300">
    <property type="entry name" value="P-loop containing nucleotide triphosphate hydrolases"/>
    <property type="match status" value="1"/>
</dbReference>
<evidence type="ECO:0000259" key="4">
    <source>
        <dbReference type="SMART" id="SM00382"/>
    </source>
</evidence>
<dbReference type="Proteomes" id="UP000094412">
    <property type="component" value="Unassembled WGS sequence"/>
</dbReference>
<dbReference type="OrthoDB" id="7438987at2"/>
<keyword evidence="3" id="KW-0067">ATP-binding</keyword>
<accession>A0A1C2E7A9</accession>
<dbReference type="InterPro" id="IPR003593">
    <property type="entry name" value="AAA+_ATPase"/>
</dbReference>
<dbReference type="InterPro" id="IPR027417">
    <property type="entry name" value="P-loop_NTPase"/>
</dbReference>
<dbReference type="CDD" id="cd19481">
    <property type="entry name" value="RecA-like_protease"/>
    <property type="match status" value="1"/>
</dbReference>
<evidence type="ECO:0000256" key="3">
    <source>
        <dbReference type="ARBA" id="ARBA00022840"/>
    </source>
</evidence>
<feature type="domain" description="AAA+ ATPase" evidence="4">
    <location>
        <begin position="110"/>
        <end position="243"/>
    </location>
</feature>
<evidence type="ECO:0000256" key="2">
    <source>
        <dbReference type="ARBA" id="ARBA00022741"/>
    </source>
</evidence>
<organism evidence="5 6">
    <name type="scientific">Mesorhizobium hungaricum</name>
    <dbReference type="NCBI Taxonomy" id="1566387"/>
    <lineage>
        <taxon>Bacteria</taxon>
        <taxon>Pseudomonadati</taxon>
        <taxon>Pseudomonadota</taxon>
        <taxon>Alphaproteobacteria</taxon>
        <taxon>Hyphomicrobiales</taxon>
        <taxon>Phyllobacteriaceae</taxon>
        <taxon>Mesorhizobium</taxon>
    </lineage>
</organism>
<dbReference type="STRING" id="1566387.QV13_05380"/>
<evidence type="ECO:0000256" key="1">
    <source>
        <dbReference type="ARBA" id="ARBA00006914"/>
    </source>
</evidence>
<proteinExistence type="inferred from homology"/>
<dbReference type="GO" id="GO:0005524">
    <property type="term" value="F:ATP binding"/>
    <property type="evidence" value="ECO:0007669"/>
    <property type="project" value="UniProtKB-KW"/>
</dbReference>
<dbReference type="SMART" id="SM00382">
    <property type="entry name" value="AAA"/>
    <property type="match status" value="1"/>
</dbReference>
<dbReference type="SUPFAM" id="SSF52540">
    <property type="entry name" value="P-loop containing nucleoside triphosphate hydrolases"/>
    <property type="match status" value="1"/>
</dbReference>
<evidence type="ECO:0000313" key="6">
    <source>
        <dbReference type="Proteomes" id="UP000094412"/>
    </source>
</evidence>
<comment type="similarity">
    <text evidence="1">Belongs to the AAA ATPase family.</text>
</comment>
<dbReference type="PANTHER" id="PTHR23073">
    <property type="entry name" value="26S PROTEASOME REGULATORY SUBUNIT"/>
    <property type="match status" value="1"/>
</dbReference>
<name>A0A1C2E7A9_9HYPH</name>
<dbReference type="GO" id="GO:0016887">
    <property type="term" value="F:ATP hydrolysis activity"/>
    <property type="evidence" value="ECO:0007669"/>
    <property type="project" value="InterPro"/>
</dbReference>